<dbReference type="InterPro" id="IPR050090">
    <property type="entry name" value="Tyrosine_recombinase_XerCD"/>
</dbReference>
<comment type="similarity">
    <text evidence="1">Belongs to the 'phage' integrase family.</text>
</comment>
<keyword evidence="3" id="KW-0238">DNA-binding</keyword>
<keyword evidence="4" id="KW-0233">DNA recombination</keyword>
<dbReference type="SUPFAM" id="SSF47823">
    <property type="entry name" value="lambda integrase-like, N-terminal domain"/>
    <property type="match status" value="1"/>
</dbReference>
<dbReference type="SUPFAM" id="SSF56349">
    <property type="entry name" value="DNA breaking-rejoining enzymes"/>
    <property type="match status" value="1"/>
</dbReference>
<dbReference type="GO" id="GO:0003677">
    <property type="term" value="F:DNA binding"/>
    <property type="evidence" value="ECO:0007669"/>
    <property type="project" value="UniProtKB-KW"/>
</dbReference>
<protein>
    <submittedName>
        <fullName evidence="6">Site-specific integrase</fullName>
    </submittedName>
</protein>
<dbReference type="InterPro" id="IPR002104">
    <property type="entry name" value="Integrase_catalytic"/>
</dbReference>
<dbReference type="EMBL" id="JACYXT010000040">
    <property type="protein sequence ID" value="MBD9730145.1"/>
    <property type="molecule type" value="Genomic_DNA"/>
</dbReference>
<dbReference type="PANTHER" id="PTHR30349">
    <property type="entry name" value="PHAGE INTEGRASE-RELATED"/>
    <property type="match status" value="1"/>
</dbReference>
<feature type="domain" description="Tyr recombinase" evidence="5">
    <location>
        <begin position="145"/>
        <end position="435"/>
    </location>
</feature>
<dbReference type="GO" id="GO:0006310">
    <property type="term" value="P:DNA recombination"/>
    <property type="evidence" value="ECO:0007669"/>
    <property type="project" value="UniProtKB-KW"/>
</dbReference>
<keyword evidence="2" id="KW-0229">DNA integration</keyword>
<dbReference type="Gene3D" id="1.10.150.130">
    <property type="match status" value="1"/>
</dbReference>
<evidence type="ECO:0000256" key="2">
    <source>
        <dbReference type="ARBA" id="ARBA00022908"/>
    </source>
</evidence>
<gene>
    <name evidence="6" type="ORF">IHE70_44750</name>
</gene>
<dbReference type="Proteomes" id="UP000661025">
    <property type="component" value="Unassembled WGS sequence"/>
</dbReference>
<reference evidence="6" key="1">
    <citation type="submission" date="2020-09" db="EMBL/GenBank/DDBJ databases">
        <title>Streptomyces canutascabiei sp. nov., which causes potato common scab and is distributed across the world.</title>
        <authorList>
            <person name="Nguyen H.P."/>
            <person name="Weisberg A.J."/>
            <person name="Chang J.H."/>
            <person name="Clarke C.R."/>
        </authorList>
    </citation>
    <scope>NUCLEOTIDE SEQUENCE</scope>
    <source>
        <strain evidence="6">ID-01-6.2a</strain>
    </source>
</reference>
<dbReference type="GO" id="GO:0015074">
    <property type="term" value="P:DNA integration"/>
    <property type="evidence" value="ECO:0007669"/>
    <property type="project" value="UniProtKB-KW"/>
</dbReference>
<evidence type="ECO:0000256" key="4">
    <source>
        <dbReference type="ARBA" id="ARBA00023172"/>
    </source>
</evidence>
<evidence type="ECO:0000256" key="1">
    <source>
        <dbReference type="ARBA" id="ARBA00008857"/>
    </source>
</evidence>
<name>A0A927LCF6_9ACTN</name>
<dbReference type="AlphaFoldDB" id="A0A927LCF6"/>
<evidence type="ECO:0000256" key="3">
    <source>
        <dbReference type="ARBA" id="ARBA00023125"/>
    </source>
</evidence>
<dbReference type="InterPro" id="IPR010998">
    <property type="entry name" value="Integrase_recombinase_N"/>
</dbReference>
<evidence type="ECO:0000259" key="5">
    <source>
        <dbReference type="PROSITE" id="PS51898"/>
    </source>
</evidence>
<accession>A0A927LCF6</accession>
<dbReference type="PROSITE" id="PS51898">
    <property type="entry name" value="TYR_RECOMBINASE"/>
    <property type="match status" value="1"/>
</dbReference>
<dbReference type="InterPro" id="IPR004107">
    <property type="entry name" value="Integrase_SAM-like_N"/>
</dbReference>
<dbReference type="InterPro" id="IPR011010">
    <property type="entry name" value="DNA_brk_join_enz"/>
</dbReference>
<proteinExistence type="inferred from homology"/>
<evidence type="ECO:0000313" key="7">
    <source>
        <dbReference type="Proteomes" id="UP000661025"/>
    </source>
</evidence>
<dbReference type="PANTHER" id="PTHR30349:SF64">
    <property type="entry name" value="PROPHAGE INTEGRASE INTD-RELATED"/>
    <property type="match status" value="1"/>
</dbReference>
<dbReference type="Gene3D" id="1.10.443.10">
    <property type="entry name" value="Intergrase catalytic core"/>
    <property type="match status" value="1"/>
</dbReference>
<comment type="caution">
    <text evidence="6">The sequence shown here is derived from an EMBL/GenBank/DDBJ whole genome shotgun (WGS) entry which is preliminary data.</text>
</comment>
<dbReference type="InterPro" id="IPR013762">
    <property type="entry name" value="Integrase-like_cat_sf"/>
</dbReference>
<evidence type="ECO:0000313" key="6">
    <source>
        <dbReference type="EMBL" id="MBD9730145.1"/>
    </source>
</evidence>
<organism evidence="6 7">
    <name type="scientific">Streptomyces caniscabiei</name>
    <dbReference type="NCBI Taxonomy" id="2746961"/>
    <lineage>
        <taxon>Bacteria</taxon>
        <taxon>Bacillati</taxon>
        <taxon>Actinomycetota</taxon>
        <taxon>Actinomycetes</taxon>
        <taxon>Kitasatosporales</taxon>
        <taxon>Streptomycetaceae</taxon>
        <taxon>Streptomyces</taxon>
    </lineage>
</organism>
<sequence length="459" mass="51136">MDREPVREGMPFILGPDGSYDVQLNRFFRALPTLGCRSAESWKGYARDLALWGRFLAERRECSVWTAQRADFDAFYAARRLSQAPFRVTAKTWNRSSAALDKFYRWAVDEQLVASAPFGYREVAVAGQPTSRLVAEAKEKGAGGTAVKFLSLERYRIFRDVGLRGLISDGSDRPGRGVRCGARNASFSDLLVTTGVRLEEGGSLLEPELARLRPLPEERSARLDLAALTTKGDSGRSVWVPARVLRRARDYAEVERALTLARAAARGGWPERRWIEVSEPGPLGGRVRAATGQWISVRWADLSPDERMRLVEVDEGGTRLGPLVLWLSERGTPMTLNSWDYAFSRASERTAKARMPVKASPHTCRHTFAVHMLTQLVRAQIAVMRSGSADLRMGVYERVMGDPLRILQRLLGHRHISSTYIYLDSLAEAQELIGEAVAEMAGRLTEDSIDDLSALVGAW</sequence>
<dbReference type="Pfam" id="PF02899">
    <property type="entry name" value="Phage_int_SAM_1"/>
    <property type="match status" value="1"/>
</dbReference>